<feature type="domain" description="Pirin N-terminal" evidence="3">
    <location>
        <begin position="21"/>
        <end position="124"/>
    </location>
</feature>
<name>A0A5J6WV68_9GAMM</name>
<feature type="domain" description="Quercetin 2,3-dioxygenase C-terminal cupin" evidence="4">
    <location>
        <begin position="159"/>
        <end position="241"/>
    </location>
</feature>
<dbReference type="InterPro" id="IPR014710">
    <property type="entry name" value="RmlC-like_jellyroll"/>
</dbReference>
<evidence type="ECO:0000313" key="6">
    <source>
        <dbReference type="Proteomes" id="UP000594034"/>
    </source>
</evidence>
<dbReference type="KEGG" id="asim:FE240_02115"/>
<dbReference type="PANTHER" id="PTHR43212:SF3">
    <property type="entry name" value="QUERCETIN 2,3-DIOXYGENASE"/>
    <property type="match status" value="1"/>
</dbReference>
<dbReference type="Proteomes" id="UP000594034">
    <property type="component" value="Chromosome"/>
</dbReference>
<proteinExistence type="inferred from homology"/>
<sequence length="250" mass="28488">MTQFIKRPADQLHYLPASEYHPANTYFHFSFANYYDPENIHYGALRVVNDDDVQPHSGFDQHPHRDMEIVSYLLHGKLTHWDSVTDEEEVLERGHIQAITAGTGLTHSELNKHDEWTRFMQIWILPPAQGLEIRYGSAKPAASERENRLLHLVSPLHGGLDTPLHLNQDVNFHVTELTRSDAEVVFELAEGRQAYVSCMEGGVELEGMTSLAERDSLEVTGPATLRMKAPNGHGHVIIIEMQRMDERYRG</sequence>
<dbReference type="PANTHER" id="PTHR43212">
    <property type="entry name" value="QUERCETIN 2,3-DIOXYGENASE"/>
    <property type="match status" value="1"/>
</dbReference>
<dbReference type="Pfam" id="PF02678">
    <property type="entry name" value="Pirin"/>
    <property type="match status" value="1"/>
</dbReference>
<protein>
    <submittedName>
        <fullName evidence="5">Pirin family protein</fullName>
    </submittedName>
</protein>
<gene>
    <name evidence="5" type="ORF">FE240_02115</name>
</gene>
<comment type="similarity">
    <text evidence="1 2">Belongs to the pirin family.</text>
</comment>
<dbReference type="RefSeq" id="WP_193003197.1">
    <property type="nucleotide sequence ID" value="NZ_CP040449.1"/>
</dbReference>
<accession>A0A5J6WV68</accession>
<dbReference type="AlphaFoldDB" id="A0A5J6WV68"/>
<dbReference type="InterPro" id="IPR041602">
    <property type="entry name" value="Quercetinase_C"/>
</dbReference>
<dbReference type="Pfam" id="PF17954">
    <property type="entry name" value="Pirin_C_2"/>
    <property type="match status" value="1"/>
</dbReference>
<keyword evidence="6" id="KW-1185">Reference proteome</keyword>
<evidence type="ECO:0000256" key="1">
    <source>
        <dbReference type="ARBA" id="ARBA00008416"/>
    </source>
</evidence>
<dbReference type="Gene3D" id="2.60.120.10">
    <property type="entry name" value="Jelly Rolls"/>
    <property type="match status" value="2"/>
</dbReference>
<evidence type="ECO:0000259" key="3">
    <source>
        <dbReference type="Pfam" id="PF02678"/>
    </source>
</evidence>
<dbReference type="InterPro" id="IPR011051">
    <property type="entry name" value="RmlC_Cupin_sf"/>
</dbReference>
<organism evidence="5 6">
    <name type="scientific">Aeromonas simiae</name>
    <dbReference type="NCBI Taxonomy" id="218936"/>
    <lineage>
        <taxon>Bacteria</taxon>
        <taxon>Pseudomonadati</taxon>
        <taxon>Pseudomonadota</taxon>
        <taxon>Gammaproteobacteria</taxon>
        <taxon>Aeromonadales</taxon>
        <taxon>Aeromonadaceae</taxon>
        <taxon>Aeromonas</taxon>
    </lineage>
</organism>
<evidence type="ECO:0000259" key="4">
    <source>
        <dbReference type="Pfam" id="PF17954"/>
    </source>
</evidence>
<reference evidence="5 6" key="1">
    <citation type="submission" date="2019-05" db="EMBL/GenBank/DDBJ databases">
        <title>OXA-830, a novel chromosomally encoded expanded-spectrum class D beta-lactamase in Aeromonas simiae.</title>
        <authorList>
            <person name="Zhou W."/>
            <person name="Chen Q."/>
        </authorList>
    </citation>
    <scope>NUCLEOTIDE SEQUENCE [LARGE SCALE GENOMIC DNA]</scope>
    <source>
        <strain evidence="5 6">A6</strain>
    </source>
</reference>
<dbReference type="InterPro" id="IPR003829">
    <property type="entry name" value="Pirin_N_dom"/>
</dbReference>
<dbReference type="EMBL" id="CP040449">
    <property type="protein sequence ID" value="QFI53603.1"/>
    <property type="molecule type" value="Genomic_DNA"/>
</dbReference>
<evidence type="ECO:0000256" key="2">
    <source>
        <dbReference type="RuleBase" id="RU003457"/>
    </source>
</evidence>
<dbReference type="InterPro" id="IPR012093">
    <property type="entry name" value="Pirin"/>
</dbReference>
<evidence type="ECO:0000313" key="5">
    <source>
        <dbReference type="EMBL" id="QFI53603.1"/>
    </source>
</evidence>
<dbReference type="SUPFAM" id="SSF51182">
    <property type="entry name" value="RmlC-like cupins"/>
    <property type="match status" value="1"/>
</dbReference>